<accession>A0A921UV96</accession>
<evidence type="ECO:0000313" key="2">
    <source>
        <dbReference type="EMBL" id="KAG0545173.1"/>
    </source>
</evidence>
<protein>
    <submittedName>
        <fullName evidence="2">Uncharacterized protein</fullName>
    </submittedName>
</protein>
<dbReference type="EMBL" id="CM027681">
    <property type="protein sequence ID" value="KAG0545173.1"/>
    <property type="molecule type" value="Genomic_DNA"/>
</dbReference>
<organism evidence="2 3">
    <name type="scientific">Sorghum bicolor</name>
    <name type="common">Sorghum</name>
    <name type="synonym">Sorghum vulgare</name>
    <dbReference type="NCBI Taxonomy" id="4558"/>
    <lineage>
        <taxon>Eukaryota</taxon>
        <taxon>Viridiplantae</taxon>
        <taxon>Streptophyta</taxon>
        <taxon>Embryophyta</taxon>
        <taxon>Tracheophyta</taxon>
        <taxon>Spermatophyta</taxon>
        <taxon>Magnoliopsida</taxon>
        <taxon>Liliopsida</taxon>
        <taxon>Poales</taxon>
        <taxon>Poaceae</taxon>
        <taxon>PACMAD clade</taxon>
        <taxon>Panicoideae</taxon>
        <taxon>Andropogonodae</taxon>
        <taxon>Andropogoneae</taxon>
        <taxon>Sorghinae</taxon>
        <taxon>Sorghum</taxon>
    </lineage>
</organism>
<evidence type="ECO:0000256" key="1">
    <source>
        <dbReference type="SAM" id="MobiDB-lite"/>
    </source>
</evidence>
<name>A0A921UV96_SORBI</name>
<feature type="region of interest" description="Disordered" evidence="1">
    <location>
        <begin position="1"/>
        <end position="60"/>
    </location>
</feature>
<feature type="compositionally biased region" description="Pro residues" evidence="1">
    <location>
        <begin position="27"/>
        <end position="58"/>
    </location>
</feature>
<feature type="compositionally biased region" description="Low complexity" evidence="1">
    <location>
        <begin position="13"/>
        <end position="22"/>
    </location>
</feature>
<reference evidence="2" key="1">
    <citation type="journal article" date="2019" name="BMC Genomics">
        <title>A new reference genome for Sorghum bicolor reveals high levels of sequence similarity between sweet and grain genotypes: implications for the genetics of sugar metabolism.</title>
        <authorList>
            <person name="Cooper E.A."/>
            <person name="Brenton Z.W."/>
            <person name="Flinn B.S."/>
            <person name="Jenkins J."/>
            <person name="Shu S."/>
            <person name="Flowers D."/>
            <person name="Luo F."/>
            <person name="Wang Y."/>
            <person name="Xia P."/>
            <person name="Barry K."/>
            <person name="Daum C."/>
            <person name="Lipzen A."/>
            <person name="Yoshinaga Y."/>
            <person name="Schmutz J."/>
            <person name="Saski C."/>
            <person name="Vermerris W."/>
            <person name="Kresovich S."/>
        </authorList>
    </citation>
    <scope>NUCLEOTIDE SEQUENCE</scope>
</reference>
<proteinExistence type="predicted"/>
<dbReference type="AlphaFoldDB" id="A0A921UV96"/>
<dbReference type="Proteomes" id="UP000807115">
    <property type="component" value="Chromosome 2"/>
</dbReference>
<evidence type="ECO:0000313" key="3">
    <source>
        <dbReference type="Proteomes" id="UP000807115"/>
    </source>
</evidence>
<sequence>MPGEAGELEPGGNLEPVVLLPPRRSRPPPPPNLTPPGLPGSPRPHPPLTSPPPPPAVPTPILRFRRQAGRKAGSRGDWLRSCLLHCA</sequence>
<comment type="caution">
    <text evidence="2">The sequence shown here is derived from an EMBL/GenBank/DDBJ whole genome shotgun (WGS) entry which is preliminary data.</text>
</comment>
<reference evidence="2" key="2">
    <citation type="submission" date="2020-10" db="EMBL/GenBank/DDBJ databases">
        <authorList>
            <person name="Cooper E.A."/>
            <person name="Brenton Z.W."/>
            <person name="Flinn B.S."/>
            <person name="Jenkins J."/>
            <person name="Shu S."/>
            <person name="Flowers D."/>
            <person name="Luo F."/>
            <person name="Wang Y."/>
            <person name="Xia P."/>
            <person name="Barry K."/>
            <person name="Daum C."/>
            <person name="Lipzen A."/>
            <person name="Yoshinaga Y."/>
            <person name="Schmutz J."/>
            <person name="Saski C."/>
            <person name="Vermerris W."/>
            <person name="Kresovich S."/>
        </authorList>
    </citation>
    <scope>NUCLEOTIDE SEQUENCE</scope>
</reference>
<gene>
    <name evidence="2" type="ORF">BDA96_02G339100</name>
</gene>